<dbReference type="PANTHER" id="PTHR10953">
    <property type="entry name" value="UBIQUITIN-ACTIVATING ENZYME E1"/>
    <property type="match status" value="1"/>
</dbReference>
<dbReference type="InterPro" id="IPR045886">
    <property type="entry name" value="ThiF/MoeB/HesA"/>
</dbReference>
<dbReference type="Gene3D" id="3.40.50.720">
    <property type="entry name" value="NAD(P)-binding Rossmann-like Domain"/>
    <property type="match status" value="1"/>
</dbReference>
<organism evidence="2 3">
    <name type="scientific">Dactylosporangium aurantiacum</name>
    <dbReference type="NCBI Taxonomy" id="35754"/>
    <lineage>
        <taxon>Bacteria</taxon>
        <taxon>Bacillati</taxon>
        <taxon>Actinomycetota</taxon>
        <taxon>Actinomycetes</taxon>
        <taxon>Micromonosporales</taxon>
        <taxon>Micromonosporaceae</taxon>
        <taxon>Dactylosporangium</taxon>
    </lineage>
</organism>
<proteinExistence type="predicted"/>
<evidence type="ECO:0000259" key="1">
    <source>
        <dbReference type="Pfam" id="PF00899"/>
    </source>
</evidence>
<gene>
    <name evidence="2" type="ORF">Daura_39875</name>
</gene>
<feature type="domain" description="THIF-type NAD/FAD binding fold" evidence="1">
    <location>
        <begin position="13"/>
        <end position="218"/>
    </location>
</feature>
<dbReference type="GO" id="GO:0045116">
    <property type="term" value="P:protein neddylation"/>
    <property type="evidence" value="ECO:0007669"/>
    <property type="project" value="TreeGrafter"/>
</dbReference>
<dbReference type="KEGG" id="daur:Daura_39875"/>
<dbReference type="InterPro" id="IPR035985">
    <property type="entry name" value="Ubiquitin-activating_enz"/>
</dbReference>
<dbReference type="GO" id="GO:0019781">
    <property type="term" value="F:NEDD8 activating enzyme activity"/>
    <property type="evidence" value="ECO:0007669"/>
    <property type="project" value="TreeGrafter"/>
</dbReference>
<accession>A0A9Q9ICL4</accession>
<dbReference type="EMBL" id="CP073767">
    <property type="protein sequence ID" value="UWZ52731.1"/>
    <property type="molecule type" value="Genomic_DNA"/>
</dbReference>
<evidence type="ECO:0000313" key="2">
    <source>
        <dbReference type="EMBL" id="UWZ52731.1"/>
    </source>
</evidence>
<dbReference type="Proteomes" id="UP001058003">
    <property type="component" value="Chromosome"/>
</dbReference>
<sequence>MTGTGQRFVRHALIPGWDQRSLAGSSVVIVGVGAVGSEVARLLALAGVGRLLLCDPDTVEESNLSRGALYGPADVGRGKAEAAAAALRHRDPATAVTARTADFRHGVGLAELRAADAVLCCLDSVADRIALASRCGLVGAGLLDAGTYPWGGEVRYYPPGGACFACGCSPAERSLTAWHVTCADPPAHAGASGPVSALTAAWQSVTAVRLLFGLPVPAGAVRLDPVSGLSQPVGLRADPACPCHERLDPARITLAGFGPAGTVADLLALVQPGEHALAWQPIVPGDPLAPMTIAAADPRATLAELGIPPGEILPVVRPPDEVRYLELQREAPA</sequence>
<dbReference type="GO" id="GO:0005737">
    <property type="term" value="C:cytoplasm"/>
    <property type="evidence" value="ECO:0007669"/>
    <property type="project" value="TreeGrafter"/>
</dbReference>
<dbReference type="RefSeq" id="WP_033359486.1">
    <property type="nucleotide sequence ID" value="NZ_CP073767.1"/>
</dbReference>
<dbReference type="GO" id="GO:0016779">
    <property type="term" value="F:nucleotidyltransferase activity"/>
    <property type="evidence" value="ECO:0007669"/>
    <property type="project" value="UniProtKB-KW"/>
</dbReference>
<dbReference type="InterPro" id="IPR000594">
    <property type="entry name" value="ThiF_NAD_FAD-bd"/>
</dbReference>
<dbReference type="PANTHER" id="PTHR10953:SF6">
    <property type="entry name" value="NEDD8-ACTIVATING ENZYME E1 CATALYTIC SUBUNIT"/>
    <property type="match status" value="1"/>
</dbReference>
<keyword evidence="2" id="KW-0548">Nucleotidyltransferase</keyword>
<keyword evidence="2" id="KW-0808">Transferase</keyword>
<dbReference type="SUPFAM" id="SSF69572">
    <property type="entry name" value="Activating enzymes of the ubiquitin-like proteins"/>
    <property type="match status" value="1"/>
</dbReference>
<keyword evidence="3" id="KW-1185">Reference proteome</keyword>
<dbReference type="AlphaFoldDB" id="A0A9Q9ICL4"/>
<protein>
    <submittedName>
        <fullName evidence="2">ThiF family adenylyltransferase</fullName>
    </submittedName>
</protein>
<dbReference type="Pfam" id="PF00899">
    <property type="entry name" value="ThiF"/>
    <property type="match status" value="1"/>
</dbReference>
<reference evidence="2" key="1">
    <citation type="submission" date="2021-04" db="EMBL/GenBank/DDBJ databases">
        <title>Dactylosporangium aurantiacum NRRL B-8018 full assembly.</title>
        <authorList>
            <person name="Hartkoorn R.C."/>
            <person name="Beaudoing E."/>
            <person name="Hot D."/>
        </authorList>
    </citation>
    <scope>NUCLEOTIDE SEQUENCE</scope>
    <source>
        <strain evidence="2">NRRL B-8018</strain>
    </source>
</reference>
<name>A0A9Q9ICL4_9ACTN</name>
<evidence type="ECO:0000313" key="3">
    <source>
        <dbReference type="Proteomes" id="UP001058003"/>
    </source>
</evidence>